<evidence type="ECO:0000313" key="3">
    <source>
        <dbReference type="Proteomes" id="UP000092460"/>
    </source>
</evidence>
<accession>A0A1B0BPN4</accession>
<dbReference type="AlphaFoldDB" id="A0A1B0BPN4"/>
<feature type="region of interest" description="Disordered" evidence="1">
    <location>
        <begin position="72"/>
        <end position="129"/>
    </location>
</feature>
<feature type="region of interest" description="Disordered" evidence="1">
    <location>
        <begin position="148"/>
        <end position="192"/>
    </location>
</feature>
<dbReference type="Proteomes" id="UP000092460">
    <property type="component" value="Unassembled WGS sequence"/>
</dbReference>
<protein>
    <submittedName>
        <fullName evidence="2">Uncharacterized protein</fullName>
    </submittedName>
</protein>
<evidence type="ECO:0000256" key="1">
    <source>
        <dbReference type="SAM" id="MobiDB-lite"/>
    </source>
</evidence>
<feature type="compositionally biased region" description="Basic and acidic residues" evidence="1">
    <location>
        <begin position="180"/>
        <end position="192"/>
    </location>
</feature>
<reference evidence="3" key="1">
    <citation type="submission" date="2015-01" db="EMBL/GenBank/DDBJ databases">
        <authorList>
            <person name="Aksoy S."/>
            <person name="Warren W."/>
            <person name="Wilson R.K."/>
        </authorList>
    </citation>
    <scope>NUCLEOTIDE SEQUENCE [LARGE SCALE GENOMIC DNA]</scope>
    <source>
        <strain evidence="3">IAEA</strain>
    </source>
</reference>
<organism evidence="2 3">
    <name type="scientific">Glossina palpalis gambiensis</name>
    <dbReference type="NCBI Taxonomy" id="67801"/>
    <lineage>
        <taxon>Eukaryota</taxon>
        <taxon>Metazoa</taxon>
        <taxon>Ecdysozoa</taxon>
        <taxon>Arthropoda</taxon>
        <taxon>Hexapoda</taxon>
        <taxon>Insecta</taxon>
        <taxon>Pterygota</taxon>
        <taxon>Neoptera</taxon>
        <taxon>Endopterygota</taxon>
        <taxon>Diptera</taxon>
        <taxon>Brachycera</taxon>
        <taxon>Muscomorpha</taxon>
        <taxon>Hippoboscoidea</taxon>
        <taxon>Glossinidae</taxon>
        <taxon>Glossina</taxon>
    </lineage>
</organism>
<evidence type="ECO:0000313" key="2">
    <source>
        <dbReference type="EnsemblMetazoa" id="GPPI036645-PA"/>
    </source>
</evidence>
<dbReference type="STRING" id="67801.A0A1B0BPN4"/>
<dbReference type="EnsemblMetazoa" id="GPPI036645-RA">
    <property type="protein sequence ID" value="GPPI036645-PA"/>
    <property type="gene ID" value="GPPI036645"/>
</dbReference>
<dbReference type="EMBL" id="JXJN01018142">
    <property type="status" value="NOT_ANNOTATED_CDS"/>
    <property type="molecule type" value="Genomic_DNA"/>
</dbReference>
<proteinExistence type="predicted"/>
<dbReference type="VEuPathDB" id="VectorBase:GPPI036645"/>
<name>A0A1B0BPN4_9MUSC</name>
<sequence length="192" mass="21700">MLVGIYALSHSELPLVIGAFRKDKSAVGWDHKEAPQKHENTKQVGTNYTKLRPVIAGAKSLNLRAKFENLAKSTKEDTRKRDEEQERLRDAKDNEAARQAVAENKPQQGPEENRIPPAKGVRTTIVTGRQGNRSMNLTCVACCPDDREILSPYPLSSPEKQNQSYVKKKEEATEEETSDEEQRNEIDDLEKK</sequence>
<keyword evidence="3" id="KW-1185">Reference proteome</keyword>
<feature type="compositionally biased region" description="Basic and acidic residues" evidence="1">
    <location>
        <begin position="72"/>
        <end position="96"/>
    </location>
</feature>
<reference evidence="2" key="2">
    <citation type="submission" date="2020-05" db="UniProtKB">
        <authorList>
            <consortium name="EnsemblMetazoa"/>
        </authorList>
    </citation>
    <scope>IDENTIFICATION</scope>
    <source>
        <strain evidence="2">IAEA</strain>
    </source>
</reference>